<feature type="domain" description="Doubled CXXCH motif" evidence="3">
    <location>
        <begin position="223"/>
        <end position="257"/>
    </location>
</feature>
<dbReference type="Gene3D" id="3.90.10.10">
    <property type="entry name" value="Cytochrome C3"/>
    <property type="match status" value="2"/>
</dbReference>
<evidence type="ECO:0000256" key="1">
    <source>
        <dbReference type="ARBA" id="ARBA00022729"/>
    </source>
</evidence>
<dbReference type="Gene3D" id="1.10.1130.10">
    <property type="entry name" value="Flavocytochrome C3, Chain A"/>
    <property type="match status" value="1"/>
</dbReference>
<feature type="domain" description="Doubled CXXCH motif" evidence="3">
    <location>
        <begin position="182"/>
        <end position="216"/>
    </location>
</feature>
<evidence type="ECO:0000256" key="2">
    <source>
        <dbReference type="SAM" id="SignalP"/>
    </source>
</evidence>
<evidence type="ECO:0000259" key="3">
    <source>
        <dbReference type="Pfam" id="PF09699"/>
    </source>
</evidence>
<keyword evidence="6" id="KW-1185">Reference proteome</keyword>
<keyword evidence="1 2" id="KW-0732">Signal</keyword>
<dbReference type="GO" id="GO:0016491">
    <property type="term" value="F:oxidoreductase activity"/>
    <property type="evidence" value="ECO:0007669"/>
    <property type="project" value="TreeGrafter"/>
</dbReference>
<gene>
    <name evidence="5" type="ORF">SAMN04488509_101438</name>
</gene>
<dbReference type="PANTHER" id="PTHR35038:SF6">
    <property type="entry name" value="SURFACE LOCALIZED DECAHEME CYTOCHROME C LIPOPROTEIN"/>
    <property type="match status" value="1"/>
</dbReference>
<dbReference type="PANTHER" id="PTHR35038">
    <property type="entry name" value="DISSIMILATORY SULFITE REDUCTASE SIRA"/>
    <property type="match status" value="1"/>
</dbReference>
<feature type="chain" id="PRO_5011466222" evidence="2">
    <location>
        <begin position="32"/>
        <end position="309"/>
    </location>
</feature>
<organism evidence="5 6">
    <name type="scientific">Aquimonas voraii</name>
    <dbReference type="NCBI Taxonomy" id="265719"/>
    <lineage>
        <taxon>Bacteria</taxon>
        <taxon>Pseudomonadati</taxon>
        <taxon>Pseudomonadota</taxon>
        <taxon>Gammaproteobacteria</taxon>
        <taxon>Lysobacterales</taxon>
        <taxon>Lysobacteraceae</taxon>
        <taxon>Aquimonas</taxon>
    </lineage>
</organism>
<dbReference type="STRING" id="265719.SAMN04488509_101438"/>
<dbReference type="AlphaFoldDB" id="A0A1G6SET6"/>
<dbReference type="InterPro" id="IPR020015">
    <property type="entry name" value="Decahaem_cyt-c_DmsE"/>
</dbReference>
<name>A0A1G6SET6_9GAMM</name>
<feature type="domain" description="Cytochrome c-type protein NrfB-like" evidence="4">
    <location>
        <begin position="72"/>
        <end position="161"/>
    </location>
</feature>
<dbReference type="EMBL" id="FNAG01000001">
    <property type="protein sequence ID" value="SDD14696.1"/>
    <property type="molecule type" value="Genomic_DNA"/>
</dbReference>
<protein>
    <submittedName>
        <fullName evidence="5">Decaheme c-type cytochrome, DmsE family</fullName>
    </submittedName>
</protein>
<dbReference type="NCBIfam" id="TIGR03508">
    <property type="entry name" value="decahem_SO"/>
    <property type="match status" value="1"/>
</dbReference>
<reference evidence="5 6" key="1">
    <citation type="submission" date="2016-10" db="EMBL/GenBank/DDBJ databases">
        <authorList>
            <person name="de Groot N.N."/>
        </authorList>
    </citation>
    <scope>NUCLEOTIDE SEQUENCE [LARGE SCALE GENOMIC DNA]</scope>
    <source>
        <strain evidence="5 6">DSM 16957</strain>
    </source>
</reference>
<dbReference type="InterPro" id="IPR053875">
    <property type="entry name" value="Cytochrom_c_NrfB-like_dom"/>
</dbReference>
<sequence>MHSIMRRLRALAPVLCAALLLLVTDARLAHAQLPEAADTCLACHDDPELNAVLHGPHAVLSDPRNRFAEEGCASCHGASEAHMRRPPRGEPRSATDVRFAKGEGGGAGDAVCLDCHRNSALHWTASAHADAGLACVDCHQLHTLDDPMLSADTEVAHCASCHRKEHAEFMKVSAHPLDMGRMQCSDCHAPHGSATPGALTRSTLNETCHECHAEMRGPFLWEHPPAAEDCMSCHTPHGSSHAALLKQRTPFLCQQCHLAQFHPSTALSGTGLSGSSLPSGSTSLMGQDCLNCHQQVHGSNHPSGVGATR</sequence>
<evidence type="ECO:0000313" key="5">
    <source>
        <dbReference type="EMBL" id="SDD14696.1"/>
    </source>
</evidence>
<accession>A0A1G6SET6</accession>
<dbReference type="Pfam" id="PF09699">
    <property type="entry name" value="Paired_CXXCH_1"/>
    <property type="match status" value="2"/>
</dbReference>
<proteinExistence type="predicted"/>
<evidence type="ECO:0000313" key="6">
    <source>
        <dbReference type="Proteomes" id="UP000199603"/>
    </source>
</evidence>
<dbReference type="NCBIfam" id="TIGR01905">
    <property type="entry name" value="paired_CXXCH_1"/>
    <property type="match status" value="2"/>
</dbReference>
<dbReference type="Proteomes" id="UP000199603">
    <property type="component" value="Unassembled WGS sequence"/>
</dbReference>
<dbReference type="RefSeq" id="WP_176763971.1">
    <property type="nucleotide sequence ID" value="NZ_FNAG01000001.1"/>
</dbReference>
<dbReference type="Pfam" id="PF22678">
    <property type="entry name" value="Cytochrom_c_NrfB-like"/>
    <property type="match status" value="1"/>
</dbReference>
<feature type="signal peptide" evidence="2">
    <location>
        <begin position="1"/>
        <end position="31"/>
    </location>
</feature>
<evidence type="ECO:0000259" key="4">
    <source>
        <dbReference type="Pfam" id="PF22678"/>
    </source>
</evidence>
<dbReference type="InterPro" id="IPR051829">
    <property type="entry name" value="Multiheme_Cytochr_ET"/>
</dbReference>
<dbReference type="InterPro" id="IPR036280">
    <property type="entry name" value="Multihaem_cyt_sf"/>
</dbReference>
<dbReference type="InterPro" id="IPR010177">
    <property type="entry name" value="Paired_CXXCH_1"/>
</dbReference>
<dbReference type="SUPFAM" id="SSF48695">
    <property type="entry name" value="Multiheme cytochromes"/>
    <property type="match status" value="1"/>
</dbReference>